<protein>
    <submittedName>
        <fullName evidence="1">Uncharacterized protein</fullName>
    </submittedName>
</protein>
<gene>
    <name evidence="1" type="primary">Contig3243.g3469</name>
    <name evidence="1" type="ORF">STYLEM_5701</name>
</gene>
<dbReference type="Proteomes" id="UP000039865">
    <property type="component" value="Unassembled WGS sequence"/>
</dbReference>
<dbReference type="AlphaFoldDB" id="A0A078A579"/>
<reference evidence="1 2" key="1">
    <citation type="submission" date="2014-06" db="EMBL/GenBank/DDBJ databases">
        <authorList>
            <person name="Swart Estienne"/>
        </authorList>
    </citation>
    <scope>NUCLEOTIDE SEQUENCE [LARGE SCALE GENOMIC DNA]</scope>
    <source>
        <strain evidence="1 2">130c</strain>
    </source>
</reference>
<name>A0A078A579_STYLE</name>
<evidence type="ECO:0000313" key="2">
    <source>
        <dbReference type="Proteomes" id="UP000039865"/>
    </source>
</evidence>
<accession>A0A078A579</accession>
<keyword evidence="2" id="KW-1185">Reference proteome</keyword>
<organism evidence="1 2">
    <name type="scientific">Stylonychia lemnae</name>
    <name type="common">Ciliate</name>
    <dbReference type="NCBI Taxonomy" id="5949"/>
    <lineage>
        <taxon>Eukaryota</taxon>
        <taxon>Sar</taxon>
        <taxon>Alveolata</taxon>
        <taxon>Ciliophora</taxon>
        <taxon>Intramacronucleata</taxon>
        <taxon>Spirotrichea</taxon>
        <taxon>Stichotrichia</taxon>
        <taxon>Sporadotrichida</taxon>
        <taxon>Oxytrichidae</taxon>
        <taxon>Stylonychinae</taxon>
        <taxon>Stylonychia</taxon>
    </lineage>
</organism>
<evidence type="ECO:0000313" key="1">
    <source>
        <dbReference type="EMBL" id="CDW76740.1"/>
    </source>
</evidence>
<sequence length="76" mass="8112">MNAGTCAPKCAPNYLSTLKCTVQNGSSVIRCGCDLFKPKPKTLAQSLSSQDRVEVKLAESRAQGKLRQLSSSALIL</sequence>
<proteinExistence type="predicted"/>
<dbReference type="InParanoid" id="A0A078A579"/>
<dbReference type="EMBL" id="CCKQ01005498">
    <property type="protein sequence ID" value="CDW76740.1"/>
    <property type="molecule type" value="Genomic_DNA"/>
</dbReference>